<dbReference type="Proteomes" id="UP001642484">
    <property type="component" value="Unassembled WGS sequence"/>
</dbReference>
<keyword evidence="2" id="KW-1133">Transmembrane helix</keyword>
<feature type="region of interest" description="Disordered" evidence="1">
    <location>
        <begin position="133"/>
        <end position="183"/>
    </location>
</feature>
<comment type="caution">
    <text evidence="3">The sequence shown here is derived from an EMBL/GenBank/DDBJ whole genome shotgun (WGS) entry which is preliminary data.</text>
</comment>
<gene>
    <name evidence="3" type="ORF">CCMP2556_LOCUS31458</name>
</gene>
<evidence type="ECO:0008006" key="5">
    <source>
        <dbReference type="Google" id="ProtNLM"/>
    </source>
</evidence>
<proteinExistence type="predicted"/>
<feature type="compositionally biased region" description="Polar residues" evidence="1">
    <location>
        <begin position="170"/>
        <end position="183"/>
    </location>
</feature>
<evidence type="ECO:0000313" key="3">
    <source>
        <dbReference type="EMBL" id="CAK9064038.1"/>
    </source>
</evidence>
<sequence>MGATMTNLIQLAVGMLDLGELKNLAEESPFLLLIVSAFMLLIYSFFFNLLVSQFCGVYASLAQDSEGHARLSRGEVILDTLKAIQRSRWRAFVASLQLDERTDFDEGDIGLPGGVKVFEPAGANPKTQDQIIRFGGHTDPSLPWPDKEHDADSDNQDANLGQGRFREPWGSTSRGKAPTVTSR</sequence>
<protein>
    <recommendedName>
        <fullName evidence="5">Polycystin cation channel PKD1/PKD2 domain-containing protein</fullName>
    </recommendedName>
</protein>
<evidence type="ECO:0000256" key="2">
    <source>
        <dbReference type="SAM" id="Phobius"/>
    </source>
</evidence>
<keyword evidence="2" id="KW-0472">Membrane</keyword>
<accession>A0ABP0NKV2</accession>
<reference evidence="3 4" key="1">
    <citation type="submission" date="2024-02" db="EMBL/GenBank/DDBJ databases">
        <authorList>
            <person name="Chen Y."/>
            <person name="Shah S."/>
            <person name="Dougan E. K."/>
            <person name="Thang M."/>
            <person name="Chan C."/>
        </authorList>
    </citation>
    <scope>NUCLEOTIDE SEQUENCE [LARGE SCALE GENOMIC DNA]</scope>
</reference>
<organism evidence="3 4">
    <name type="scientific">Durusdinium trenchii</name>
    <dbReference type="NCBI Taxonomy" id="1381693"/>
    <lineage>
        <taxon>Eukaryota</taxon>
        <taxon>Sar</taxon>
        <taxon>Alveolata</taxon>
        <taxon>Dinophyceae</taxon>
        <taxon>Suessiales</taxon>
        <taxon>Symbiodiniaceae</taxon>
        <taxon>Durusdinium</taxon>
    </lineage>
</organism>
<keyword evidence="2" id="KW-0812">Transmembrane</keyword>
<dbReference type="EMBL" id="CAXAMN010021851">
    <property type="protein sequence ID" value="CAK9064038.1"/>
    <property type="molecule type" value="Genomic_DNA"/>
</dbReference>
<evidence type="ECO:0000256" key="1">
    <source>
        <dbReference type="SAM" id="MobiDB-lite"/>
    </source>
</evidence>
<keyword evidence="4" id="KW-1185">Reference proteome</keyword>
<name>A0ABP0NKV2_9DINO</name>
<feature type="transmembrane region" description="Helical" evidence="2">
    <location>
        <begin position="30"/>
        <end position="51"/>
    </location>
</feature>
<evidence type="ECO:0000313" key="4">
    <source>
        <dbReference type="Proteomes" id="UP001642484"/>
    </source>
</evidence>